<keyword evidence="2" id="KW-1185">Reference proteome</keyword>
<name>A0A365HAJ1_9ACTN</name>
<accession>A0A365HAJ1</accession>
<organism evidence="1 2">
    <name type="scientific">Actinomadura craniellae</name>
    <dbReference type="NCBI Taxonomy" id="2231787"/>
    <lineage>
        <taxon>Bacteria</taxon>
        <taxon>Bacillati</taxon>
        <taxon>Actinomycetota</taxon>
        <taxon>Actinomycetes</taxon>
        <taxon>Streptosporangiales</taxon>
        <taxon>Thermomonosporaceae</taxon>
        <taxon>Actinomadura</taxon>
    </lineage>
</organism>
<comment type="caution">
    <text evidence="1">The sequence shown here is derived from an EMBL/GenBank/DDBJ whole genome shotgun (WGS) entry which is preliminary data.</text>
</comment>
<proteinExistence type="predicted"/>
<dbReference type="AlphaFoldDB" id="A0A365HAJ1"/>
<reference evidence="1 2" key="1">
    <citation type="submission" date="2018-06" db="EMBL/GenBank/DDBJ databases">
        <title>Actinomadura craniellae sp. nov. isolated from marine sponge Craniella sp.</title>
        <authorList>
            <person name="Li L."/>
            <person name="Xu Q.H."/>
            <person name="Lin H.W."/>
            <person name="Lu Y.H."/>
        </authorList>
    </citation>
    <scope>NUCLEOTIDE SEQUENCE [LARGE SCALE GENOMIC DNA]</scope>
    <source>
        <strain evidence="1 2">LHW63021</strain>
    </source>
</reference>
<evidence type="ECO:0000313" key="2">
    <source>
        <dbReference type="Proteomes" id="UP000251891"/>
    </source>
</evidence>
<evidence type="ECO:0000313" key="1">
    <source>
        <dbReference type="EMBL" id="RAY16115.1"/>
    </source>
</evidence>
<sequence>MPSLSGSRLDNRTPNGTCLVIWAADSVRIENVHFRTSYPPVARDASELDAEVRQRAKFATVNYRAAPQCTGGAELGGGPQGRQPCAPGRIIDSRAGCAVEPDFTAGDPQPALPARYTTTITWSLSKGCTDAASGPCARLQGGVQPSSGRPVRAFWQVTTTVASCVLWIDYPEGVNRGEGVVAQCPGS</sequence>
<dbReference type="Proteomes" id="UP000251891">
    <property type="component" value="Unassembled WGS sequence"/>
</dbReference>
<protein>
    <submittedName>
        <fullName evidence="1">Uncharacterized protein</fullName>
    </submittedName>
</protein>
<gene>
    <name evidence="1" type="ORF">DPM19_04095</name>
</gene>
<dbReference type="EMBL" id="QLYX01000002">
    <property type="protein sequence ID" value="RAY16115.1"/>
    <property type="molecule type" value="Genomic_DNA"/>
</dbReference>